<protein>
    <recommendedName>
        <fullName evidence="7">GOST seven transmembrane domain-containing protein</fullName>
    </recommendedName>
</protein>
<evidence type="ECO:0000256" key="1">
    <source>
        <dbReference type="ARBA" id="ARBA00004141"/>
    </source>
</evidence>
<dbReference type="GO" id="GO:0016020">
    <property type="term" value="C:membrane"/>
    <property type="evidence" value="ECO:0007669"/>
    <property type="project" value="UniProtKB-SubCell"/>
</dbReference>
<evidence type="ECO:0000259" key="7">
    <source>
        <dbReference type="Pfam" id="PF06814"/>
    </source>
</evidence>
<accession>A0A1Y1Z8M1</accession>
<dbReference type="InterPro" id="IPR009637">
    <property type="entry name" value="GPR107/GPR108-like"/>
</dbReference>
<evidence type="ECO:0000313" key="8">
    <source>
        <dbReference type="EMBL" id="ORY06556.1"/>
    </source>
</evidence>
<keyword evidence="4 6" id="KW-1133">Transmembrane helix</keyword>
<feature type="domain" description="GOST seven transmembrane" evidence="7">
    <location>
        <begin position="154"/>
        <end position="392"/>
    </location>
</feature>
<reference evidence="8 9" key="1">
    <citation type="submission" date="2016-07" db="EMBL/GenBank/DDBJ databases">
        <title>Pervasive Adenine N6-methylation of Active Genes in Fungi.</title>
        <authorList>
            <consortium name="DOE Joint Genome Institute"/>
            <person name="Mondo S.J."/>
            <person name="Dannebaum R.O."/>
            <person name="Kuo R.C."/>
            <person name="Labutti K."/>
            <person name="Haridas S."/>
            <person name="Kuo A."/>
            <person name="Salamov A."/>
            <person name="Ahrendt S.R."/>
            <person name="Lipzen A."/>
            <person name="Sullivan W."/>
            <person name="Andreopoulos W.B."/>
            <person name="Clum A."/>
            <person name="Lindquist E."/>
            <person name="Daum C."/>
            <person name="Ramamoorthy G.K."/>
            <person name="Gryganskyi A."/>
            <person name="Culley D."/>
            <person name="Magnuson J.K."/>
            <person name="James T.Y."/>
            <person name="O'Malley M.A."/>
            <person name="Stajich J.E."/>
            <person name="Spatafora J.W."/>
            <person name="Visel A."/>
            <person name="Grigoriev I.V."/>
        </authorList>
    </citation>
    <scope>NUCLEOTIDE SEQUENCE [LARGE SCALE GENOMIC DNA]</scope>
    <source>
        <strain evidence="8 9">CBS 931.73</strain>
    </source>
</reference>
<evidence type="ECO:0000313" key="9">
    <source>
        <dbReference type="Proteomes" id="UP000193498"/>
    </source>
</evidence>
<evidence type="ECO:0000256" key="2">
    <source>
        <dbReference type="ARBA" id="ARBA00022692"/>
    </source>
</evidence>
<dbReference type="PANTHER" id="PTHR21229">
    <property type="entry name" value="LUNG SEVEN TRANSMEMBRANE RECEPTOR"/>
    <property type="match status" value="1"/>
</dbReference>
<feature type="transmembrane region" description="Helical" evidence="6">
    <location>
        <begin position="114"/>
        <end position="135"/>
    </location>
</feature>
<proteinExistence type="predicted"/>
<dbReference type="InterPro" id="IPR053937">
    <property type="entry name" value="GOST_TM"/>
</dbReference>
<comment type="subcellular location">
    <subcellularLocation>
        <location evidence="1">Membrane</location>
        <topology evidence="1">Multi-pass membrane protein</topology>
    </subcellularLocation>
</comment>
<keyword evidence="9" id="KW-1185">Reference proteome</keyword>
<evidence type="ECO:0000256" key="4">
    <source>
        <dbReference type="ARBA" id="ARBA00022989"/>
    </source>
</evidence>
<dbReference type="EMBL" id="MCFE01000015">
    <property type="protein sequence ID" value="ORY06556.1"/>
    <property type="molecule type" value="Genomic_DNA"/>
</dbReference>
<evidence type="ECO:0000256" key="5">
    <source>
        <dbReference type="ARBA" id="ARBA00023136"/>
    </source>
</evidence>
<gene>
    <name evidence="8" type="ORF">K493DRAFT_310504</name>
</gene>
<feature type="transmembrane region" description="Helical" evidence="6">
    <location>
        <begin position="155"/>
        <end position="176"/>
    </location>
</feature>
<dbReference type="Pfam" id="PF06814">
    <property type="entry name" value="GOST_TM"/>
    <property type="match status" value="1"/>
</dbReference>
<evidence type="ECO:0000256" key="3">
    <source>
        <dbReference type="ARBA" id="ARBA00022729"/>
    </source>
</evidence>
<sequence>MPSRVLLSDSREQNMLAQFAFGRGGQGRVSIGNLTGIPDNYTDRHFFRFAVVEDTYWSNLESLAATTQKSYCDIDRLYWGENAIYRSFDYAQLQGPFNASQSTESFVIHRTGTYYMLFLNCGNFEVEFLLYASFFNMVNGRITHLPVGSIPLPTVYMIFGLGVWPAFALPWVYNWYRQRQQRVNLHWLYSLYPMLQIALCLYCALAYNFISKTGETPEWLQVFRGSLWFISSCSYYLFRLYVSKGYGISRTKLASQEKRVVFGVAVFAAAMEATQQIIGGASVIGVIIFYFITYFYLFWNSRAHFRLLGSYIGKLREKSSTELLVKAYTRKYKLILQTCRIAICFGFVSLLIQVVDYLALTLTVRYIHHITIQGIRAIEFLVMGYFFLLRPADSHITISSHSLRRRALLERQPTSQQRQAAPSINLGSQELDEAPEPANRYTTSPGLASSRPTIRFRNWNWLRRS</sequence>
<feature type="transmembrane region" description="Helical" evidence="6">
    <location>
        <begin position="339"/>
        <end position="360"/>
    </location>
</feature>
<comment type="caution">
    <text evidence="8">The sequence shown here is derived from an EMBL/GenBank/DDBJ whole genome shotgun (WGS) entry which is preliminary data.</text>
</comment>
<name>A0A1Y1Z8M1_9FUNG</name>
<keyword evidence="2 6" id="KW-0812">Transmembrane</keyword>
<feature type="transmembrane region" description="Helical" evidence="6">
    <location>
        <begin position="366"/>
        <end position="388"/>
    </location>
</feature>
<dbReference type="OrthoDB" id="5557607at2759"/>
<feature type="transmembrane region" description="Helical" evidence="6">
    <location>
        <begin position="188"/>
        <end position="210"/>
    </location>
</feature>
<keyword evidence="5 6" id="KW-0472">Membrane</keyword>
<dbReference type="GO" id="GO:0005794">
    <property type="term" value="C:Golgi apparatus"/>
    <property type="evidence" value="ECO:0007669"/>
    <property type="project" value="TreeGrafter"/>
</dbReference>
<dbReference type="Proteomes" id="UP000193498">
    <property type="component" value="Unassembled WGS sequence"/>
</dbReference>
<dbReference type="InParanoid" id="A0A1Y1Z8M1"/>
<keyword evidence="3" id="KW-0732">Signal</keyword>
<evidence type="ECO:0000256" key="6">
    <source>
        <dbReference type="SAM" id="Phobius"/>
    </source>
</evidence>
<feature type="transmembrane region" description="Helical" evidence="6">
    <location>
        <begin position="281"/>
        <end position="299"/>
    </location>
</feature>
<organism evidence="8 9">
    <name type="scientific">Basidiobolus meristosporus CBS 931.73</name>
    <dbReference type="NCBI Taxonomy" id="1314790"/>
    <lineage>
        <taxon>Eukaryota</taxon>
        <taxon>Fungi</taxon>
        <taxon>Fungi incertae sedis</taxon>
        <taxon>Zoopagomycota</taxon>
        <taxon>Entomophthoromycotina</taxon>
        <taxon>Basidiobolomycetes</taxon>
        <taxon>Basidiobolales</taxon>
        <taxon>Basidiobolaceae</taxon>
        <taxon>Basidiobolus</taxon>
    </lineage>
</organism>
<dbReference type="AlphaFoldDB" id="A0A1Y1Z8M1"/>